<gene>
    <name evidence="1" type="ORF">SDDV_020</name>
</gene>
<name>A0A0K1L730_9VIRU</name>
<dbReference type="EMBL" id="KR139659">
    <property type="protein sequence ID" value="AKU37435.1"/>
    <property type="molecule type" value="Genomic_DNA"/>
</dbReference>
<evidence type="ECO:0000313" key="2">
    <source>
        <dbReference type="Proteomes" id="UP000201485"/>
    </source>
</evidence>
<evidence type="ECO:0000313" key="1">
    <source>
        <dbReference type="EMBL" id="AKU37435.1"/>
    </source>
</evidence>
<dbReference type="Proteomes" id="UP000201485">
    <property type="component" value="Segment"/>
</dbReference>
<dbReference type="GeneID" id="25479069"/>
<reference evidence="1 2" key="1">
    <citation type="journal article" date="2015" name="PLoS Pathog.">
        <title>A Novel Virus Causes Scale Drop Disease in Lates calcarifer.</title>
        <authorList>
            <person name="de Groof A."/>
            <person name="Guelen L."/>
            <person name="Deijs M."/>
            <person name="van der Wal Y."/>
            <person name="Miyata M."/>
            <person name="Ng K.S."/>
            <person name="van Grinsven L."/>
            <person name="Simmelink B."/>
            <person name="Biermann Y."/>
            <person name="Grisez L."/>
            <person name="van Lent J."/>
            <person name="de Ronde A."/>
            <person name="Chang S.F."/>
            <person name="Schrier C."/>
            <person name="van der Hoek L."/>
        </authorList>
    </citation>
    <scope>NUCLEOTIDE SEQUENCE [LARGE SCALE GENOMIC DNA]</scope>
    <source>
        <strain evidence="1">C4575</strain>
    </source>
</reference>
<accession>A0A0K1L730</accession>
<dbReference type="KEGG" id="vg:25479069"/>
<keyword evidence="2" id="KW-1185">Reference proteome</keyword>
<protein>
    <submittedName>
        <fullName evidence="1">ORF_020R</fullName>
    </submittedName>
</protein>
<dbReference type="RefSeq" id="YP_009163781.1">
    <property type="nucleotide sequence ID" value="NC_027778.1"/>
</dbReference>
<organism evidence="1 2">
    <name type="scientific">Scale drop disease virus</name>
    <dbReference type="NCBI Taxonomy" id="1697349"/>
    <lineage>
        <taxon>Viruses</taxon>
        <taxon>Varidnaviria</taxon>
        <taxon>Bamfordvirae</taxon>
        <taxon>Nucleocytoviricota</taxon>
        <taxon>Megaviricetes</taxon>
        <taxon>Pimascovirales</taxon>
        <taxon>Pimascovirales incertae sedis</taxon>
        <taxon>Iridoviridae</taxon>
        <taxon>Alphairidovirinae</taxon>
        <taxon>Megalocytivirus</taxon>
        <taxon>Megalocytivirus lates1</taxon>
    </lineage>
</organism>
<sequence length="117" mass="13354">MYELILAFSVFDSSTVGGMLTAAYSSCSSSIGRNSPLGDCTTILFFMHNSIKSILIRSFLCTYNLSVTFQTHCPTRFVCPRLDNIVRSKFYSNNFWHTVHINAMIIRNVVIYTWSFI</sequence>
<proteinExistence type="predicted"/>